<name>F0SLC5_RUBBR</name>
<organism evidence="2 3">
    <name type="scientific">Rubinisphaera brasiliensis (strain ATCC 49424 / DSM 5305 / JCM 21570 / IAM 15109 / NBRC 103401 / IFAM 1448)</name>
    <name type="common">Planctomyces brasiliensis</name>
    <dbReference type="NCBI Taxonomy" id="756272"/>
    <lineage>
        <taxon>Bacteria</taxon>
        <taxon>Pseudomonadati</taxon>
        <taxon>Planctomycetota</taxon>
        <taxon>Planctomycetia</taxon>
        <taxon>Planctomycetales</taxon>
        <taxon>Planctomycetaceae</taxon>
        <taxon>Rubinisphaera</taxon>
    </lineage>
</organism>
<keyword evidence="1" id="KW-0472">Membrane</keyword>
<evidence type="ECO:0000313" key="3">
    <source>
        <dbReference type="Proteomes" id="UP000006860"/>
    </source>
</evidence>
<dbReference type="RefSeq" id="WP_013630736.1">
    <property type="nucleotide sequence ID" value="NC_015174.1"/>
</dbReference>
<proteinExistence type="predicted"/>
<protein>
    <submittedName>
        <fullName evidence="2">Uncharacterized protein</fullName>
    </submittedName>
</protein>
<dbReference type="EMBL" id="CP002546">
    <property type="protein sequence ID" value="ADY62031.1"/>
    <property type="molecule type" value="Genomic_DNA"/>
</dbReference>
<evidence type="ECO:0000256" key="1">
    <source>
        <dbReference type="SAM" id="Phobius"/>
    </source>
</evidence>
<keyword evidence="3" id="KW-1185">Reference proteome</keyword>
<dbReference type="KEGG" id="pbs:Plabr_4459"/>
<keyword evidence="1" id="KW-1133">Transmembrane helix</keyword>
<accession>F0SLC5</accession>
<dbReference type="HOGENOM" id="CLU_2791389_0_0_0"/>
<reference evidence="3" key="1">
    <citation type="submission" date="2011-02" db="EMBL/GenBank/DDBJ databases">
        <title>The complete genome of Planctomyces brasiliensis DSM 5305.</title>
        <authorList>
            <person name="Lucas S."/>
            <person name="Copeland A."/>
            <person name="Lapidus A."/>
            <person name="Bruce D."/>
            <person name="Goodwin L."/>
            <person name="Pitluck S."/>
            <person name="Kyrpides N."/>
            <person name="Mavromatis K."/>
            <person name="Pagani I."/>
            <person name="Ivanova N."/>
            <person name="Ovchinnikova G."/>
            <person name="Lu M."/>
            <person name="Detter J.C."/>
            <person name="Han C."/>
            <person name="Land M."/>
            <person name="Hauser L."/>
            <person name="Markowitz V."/>
            <person name="Cheng J.-F."/>
            <person name="Hugenholtz P."/>
            <person name="Woyke T."/>
            <person name="Wu D."/>
            <person name="Tindall B."/>
            <person name="Pomrenke H.G."/>
            <person name="Brambilla E."/>
            <person name="Klenk H.-P."/>
            <person name="Eisen J.A."/>
        </authorList>
    </citation>
    <scope>NUCLEOTIDE SEQUENCE [LARGE SCALE GENOMIC DNA]</scope>
    <source>
        <strain evidence="3">ATCC 49424 / DSM 5305 / JCM 21570 / NBRC 103401 / IFAM 1448</strain>
    </source>
</reference>
<feature type="transmembrane region" description="Helical" evidence="1">
    <location>
        <begin position="27"/>
        <end position="49"/>
    </location>
</feature>
<keyword evidence="1" id="KW-0812">Transmembrane</keyword>
<dbReference type="AlphaFoldDB" id="F0SLC5"/>
<dbReference type="Proteomes" id="UP000006860">
    <property type="component" value="Chromosome"/>
</dbReference>
<sequence>MTRLVTSTCGILFEAVACQSASSVESFTFAMFGLAAAATAWWTTVNPLLDWLVGIDSSSRPDDSLSNS</sequence>
<evidence type="ECO:0000313" key="2">
    <source>
        <dbReference type="EMBL" id="ADY62031.1"/>
    </source>
</evidence>
<gene>
    <name evidence="2" type="ordered locus">Plabr_4459</name>
</gene>